<dbReference type="NCBIfam" id="TIGR04183">
    <property type="entry name" value="Por_Secre_tail"/>
    <property type="match status" value="1"/>
</dbReference>
<reference evidence="2" key="1">
    <citation type="submission" date="2023-07" db="EMBL/GenBank/DDBJ databases">
        <authorList>
            <person name="Kim M.K."/>
        </authorList>
    </citation>
    <scope>NUCLEOTIDE SEQUENCE</scope>
    <source>
        <strain evidence="2">M29</strain>
    </source>
</reference>
<dbReference type="Pfam" id="PF18962">
    <property type="entry name" value="Por_Secre_tail"/>
    <property type="match status" value="1"/>
</dbReference>
<evidence type="ECO:0000313" key="3">
    <source>
        <dbReference type="Proteomes" id="UP001167796"/>
    </source>
</evidence>
<sequence length="469" mass="47233">MTGIAVTPAGDVYATGTAIADSLRVGGITQDLANAGYAVWAARLNSAGVCQWLRTVDVRGAAPRIALDPSTGGVVVADAYQGQPTFGTTTLPAVNTGTGRSALFVARLSAAGQWTAVASSTGSPGVASNLALAVGVNGQVAVGGRELSGSMTFGTLSTAVPASNNAGFVIAQLSPANQWQWAIANGSSFDSEAFRLAYTAAGSLWVAGRATLGTVVGATTISSPLTSIPLGYGYHFLGQLSAGGQWTLTQQLPLSTAYVVAFSAFVVDGSGNAVVLEKLGSIGAGPAQLTVGNQTITAPAAGNQPFAAALSPGGQWRYIATTPLPAVAFGLEVADATLNDTNLYITGTLQGGVVFGNTTLVGSDNGSTTGFRGSDAFLAKLTNATALATKPASPTDQLAFFPNPAHAQVVLSPAVPEATSATLFDAQGREVRRQRIPAHATVTTLDLTGLTPGLYVVRCGTASGKLVVE</sequence>
<dbReference type="EMBL" id="JAUQSX010000009">
    <property type="protein sequence ID" value="MDO7848001.1"/>
    <property type="molecule type" value="Genomic_DNA"/>
</dbReference>
<dbReference type="Proteomes" id="UP001167796">
    <property type="component" value="Unassembled WGS sequence"/>
</dbReference>
<keyword evidence="3" id="KW-1185">Reference proteome</keyword>
<gene>
    <name evidence="2" type="ORF">Q5H92_16670</name>
</gene>
<accession>A0ABT9AGA8</accession>
<dbReference type="InterPro" id="IPR026444">
    <property type="entry name" value="Secre_tail"/>
</dbReference>
<comment type="caution">
    <text evidence="2">The sequence shown here is derived from an EMBL/GenBank/DDBJ whole genome shotgun (WGS) entry which is preliminary data.</text>
</comment>
<evidence type="ECO:0000313" key="2">
    <source>
        <dbReference type="EMBL" id="MDO7848001.1"/>
    </source>
</evidence>
<proteinExistence type="predicted"/>
<protein>
    <submittedName>
        <fullName evidence="2">T9SS type A sorting domain-containing protein</fullName>
    </submittedName>
</protein>
<feature type="domain" description="Secretion system C-terminal sorting" evidence="1">
    <location>
        <begin position="401"/>
        <end position="464"/>
    </location>
</feature>
<name>A0ABT9AGA8_9BACT</name>
<evidence type="ECO:0000259" key="1">
    <source>
        <dbReference type="Pfam" id="PF18962"/>
    </source>
</evidence>
<organism evidence="2 3">
    <name type="scientific">Hymenobacter mellowenesis</name>
    <dbReference type="NCBI Taxonomy" id="3063995"/>
    <lineage>
        <taxon>Bacteria</taxon>
        <taxon>Pseudomonadati</taxon>
        <taxon>Bacteroidota</taxon>
        <taxon>Cytophagia</taxon>
        <taxon>Cytophagales</taxon>
        <taxon>Hymenobacteraceae</taxon>
        <taxon>Hymenobacter</taxon>
    </lineage>
</organism>